<keyword evidence="4" id="KW-0675">Receptor</keyword>
<dbReference type="InterPro" id="IPR012910">
    <property type="entry name" value="Plug_dom"/>
</dbReference>
<evidence type="ECO:0000313" key="4">
    <source>
        <dbReference type="EMBL" id="EID72761.1"/>
    </source>
</evidence>
<dbReference type="Pfam" id="PF07715">
    <property type="entry name" value="Plug"/>
    <property type="match status" value="1"/>
</dbReference>
<dbReference type="InterPro" id="IPR023997">
    <property type="entry name" value="TonB-dep_OMP_SusC/RagA_CS"/>
</dbReference>
<dbReference type="PANTHER" id="PTHR30069">
    <property type="entry name" value="TONB-DEPENDENT OUTER MEMBRANE RECEPTOR"/>
    <property type="match status" value="1"/>
</dbReference>
<dbReference type="Gene3D" id="2.60.40.1120">
    <property type="entry name" value="Carboxypeptidase-like, regulatory domain"/>
    <property type="match status" value="1"/>
</dbReference>
<keyword evidence="2" id="KW-0812">Transmembrane</keyword>
<dbReference type="Proteomes" id="UP000005938">
    <property type="component" value="Unassembled WGS sequence"/>
</dbReference>
<dbReference type="PANTHER" id="PTHR30069:SF29">
    <property type="entry name" value="HEMOGLOBIN AND HEMOGLOBIN-HAPTOGLOBIN-BINDING PROTEIN 1-RELATED"/>
    <property type="match status" value="1"/>
</dbReference>
<comment type="caution">
    <text evidence="4">The sequence shown here is derived from an EMBL/GenBank/DDBJ whole genome shotgun (WGS) entry which is preliminary data.</text>
</comment>
<keyword evidence="2" id="KW-0472">Membrane</keyword>
<comment type="similarity">
    <text evidence="2">Belongs to the TonB-dependent receptor family.</text>
</comment>
<dbReference type="Pfam" id="PF13715">
    <property type="entry name" value="CarbopepD_reg_2"/>
    <property type="match status" value="1"/>
</dbReference>
<dbReference type="PATRIC" id="fig|946077.3.peg.2253"/>
<dbReference type="InterPro" id="IPR037066">
    <property type="entry name" value="Plug_dom_sf"/>
</dbReference>
<dbReference type="PROSITE" id="PS52016">
    <property type="entry name" value="TONB_DEPENDENT_REC_3"/>
    <property type="match status" value="1"/>
</dbReference>
<keyword evidence="2" id="KW-1134">Transmembrane beta strand</keyword>
<dbReference type="SUPFAM" id="SSF56935">
    <property type="entry name" value="Porins"/>
    <property type="match status" value="1"/>
</dbReference>
<feature type="domain" description="TonB-dependent receptor plug" evidence="3">
    <location>
        <begin position="136"/>
        <end position="259"/>
    </location>
</feature>
<dbReference type="InterPro" id="IPR008969">
    <property type="entry name" value="CarboxyPept-like_regulatory"/>
</dbReference>
<keyword evidence="2" id="KW-0813">Transport</keyword>
<dbReference type="SUPFAM" id="SSF49464">
    <property type="entry name" value="Carboxypeptidase regulatory domain-like"/>
    <property type="match status" value="1"/>
</dbReference>
<protein>
    <submittedName>
        <fullName evidence="4">TonB-dependent outer membrane receptor</fullName>
    </submittedName>
</protein>
<dbReference type="EMBL" id="AJJU01000033">
    <property type="protein sequence ID" value="EID72761.1"/>
    <property type="molecule type" value="Genomic_DNA"/>
</dbReference>
<gene>
    <name evidence="4" type="ORF">W5A_11179</name>
</gene>
<evidence type="ECO:0000313" key="5">
    <source>
        <dbReference type="Proteomes" id="UP000005938"/>
    </source>
</evidence>
<reference evidence="4 5" key="1">
    <citation type="journal article" date="2012" name="J. Bacteriol.">
        <title>Genome Sequence of the Halotolerant Bacterium Imtechella halotolerans K1T.</title>
        <authorList>
            <person name="Kumar S."/>
            <person name="Vikram S."/>
            <person name="Subramanian S."/>
            <person name="Raghava G.P."/>
            <person name="Pinnaka A.K."/>
        </authorList>
    </citation>
    <scope>NUCLEOTIDE SEQUENCE [LARGE SCALE GENOMIC DNA]</scope>
    <source>
        <strain evidence="4 5">K1</strain>
    </source>
</reference>
<dbReference type="NCBIfam" id="TIGR04057">
    <property type="entry name" value="SusC_RagA_signa"/>
    <property type="match status" value="1"/>
</dbReference>
<sequence length="523" mass="57380">MKNNSSNRVRLLIVFLLILVTALYTCETWATPINTSNDFPTAIQQSVSGTVQDSEGIPIPGVHILVKGTKQGTFTDSNGHFSVSTSSNSVLVFSFMGFTTQEVAINSRTSINVTLVESATELDAVTVNAGYYTVKERERTGSISKVSSKEIELQPIVSPLQALQGRIAGIEITPGGDQPGMASTIRIRGQNSLRTAGNFPLYLIDGVPINPIPIESNTLLSTTGIDPLNTLNLSNIESIEVLKDADATAIYGSRGANGVILISTKKGIKKKTQVEVRTYSGISKVPNKLGLLNTKEYLKIRQIAFENDGLIPNDSNAPDLLLWDQNRNTDWQNFFFGKTSSVSDINIVTYGGNESTSFRIGGSYHQQGSVYIGDFNYNKLTFGLNLNNLSQNDKLSVNLSLNYGVDYNNLSGNTNLSSNVFRLTPNAPEIFNEDGSLHWMGWSLAGLDNPLQGYFNFSTTQNSNIVSQLGISRKLNSKLHFKTNFGYTKTTSQELVKIPKKSYNPYNQKLPFPIAFDYMGCYQ</sequence>
<dbReference type="STRING" id="946077.W5A_11179"/>
<dbReference type="InterPro" id="IPR039426">
    <property type="entry name" value="TonB-dep_rcpt-like"/>
</dbReference>
<proteinExistence type="inferred from homology"/>
<dbReference type="Gene3D" id="2.170.130.10">
    <property type="entry name" value="TonB-dependent receptor, plug domain"/>
    <property type="match status" value="1"/>
</dbReference>
<dbReference type="GO" id="GO:0044718">
    <property type="term" value="P:siderophore transmembrane transport"/>
    <property type="evidence" value="ECO:0007669"/>
    <property type="project" value="TreeGrafter"/>
</dbReference>
<dbReference type="RefSeq" id="WP_008240656.1">
    <property type="nucleotide sequence ID" value="NZ_AJJU01000033.1"/>
</dbReference>
<evidence type="ECO:0000256" key="1">
    <source>
        <dbReference type="ARBA" id="ARBA00022729"/>
    </source>
</evidence>
<dbReference type="eggNOG" id="COG4206">
    <property type="taxonomic scope" value="Bacteria"/>
</dbReference>
<keyword evidence="5" id="KW-1185">Reference proteome</keyword>
<dbReference type="AlphaFoldDB" id="I0W8P5"/>
<keyword evidence="2" id="KW-0998">Cell outer membrane</keyword>
<dbReference type="OrthoDB" id="9768177at2"/>
<comment type="subcellular location">
    <subcellularLocation>
        <location evidence="2">Cell outer membrane</location>
        <topology evidence="2">Multi-pass membrane protein</topology>
    </subcellularLocation>
</comment>
<organism evidence="4 5">
    <name type="scientific">Imtechella halotolerans K1</name>
    <dbReference type="NCBI Taxonomy" id="946077"/>
    <lineage>
        <taxon>Bacteria</taxon>
        <taxon>Pseudomonadati</taxon>
        <taxon>Bacteroidota</taxon>
        <taxon>Flavobacteriia</taxon>
        <taxon>Flavobacteriales</taxon>
        <taxon>Flavobacteriaceae</taxon>
        <taxon>Imtechella</taxon>
    </lineage>
</organism>
<name>I0W8P5_9FLAO</name>
<accession>I0W8P5</accession>
<dbReference type="GO" id="GO:0015344">
    <property type="term" value="F:siderophore uptake transmembrane transporter activity"/>
    <property type="evidence" value="ECO:0007669"/>
    <property type="project" value="TreeGrafter"/>
</dbReference>
<keyword evidence="1" id="KW-0732">Signal</keyword>
<evidence type="ECO:0000259" key="3">
    <source>
        <dbReference type="Pfam" id="PF07715"/>
    </source>
</evidence>
<evidence type="ECO:0000256" key="2">
    <source>
        <dbReference type="PROSITE-ProRule" id="PRU01360"/>
    </source>
</evidence>
<dbReference type="GO" id="GO:0009279">
    <property type="term" value="C:cell outer membrane"/>
    <property type="evidence" value="ECO:0007669"/>
    <property type="project" value="UniProtKB-SubCell"/>
</dbReference>